<name>K2MWD9_TRYCR</name>
<sequence>MANVELEISALSFHTDVEKEEGMQQLTVIPSQLNTVAKCDARSGDNFQKQPDDVGVPPLCPKPSGGGSIVNVEVAQERHLVELLHKASEVIKEERARSATLQQELNELRQSSSAQLVAQQLQNENWELKRELFSLRNRMDKTQPYDMQPRHQVGKKKDQRSVRSGSLPSMERGTDSVMSRPSASRTPLTPLTANADAGGSYSDAQHRKRQAISLQRRQLLAPSESSRERGSSGSQQIQEPPSSSSSSPQQQQQEEERNQKKMKQQYVAKKRASLSSSNLPFVPQKHSSHAKDEEEVVVELPQPPLKSPDAEEIWQANASYNCGKAYSLGMITRLRRAMAPPPTKEQLGEVIHAMVQEIVRDARQRGIGLKLTRQAPCVYLFELRGVAPKKGKGNTARVVHLSIDSGRLSVKVGGGHENLLEYIERYHSMSSV</sequence>
<reference evidence="3 4" key="1">
    <citation type="journal article" date="2012" name="BMC Genomics">
        <title>Comparative genomic analysis of human infective Trypanosoma cruzi lineages with the bat-restricted subspecies T. cruzi marinkellei.</title>
        <authorList>
            <person name="Franzen O."/>
            <person name="Talavera-Lopez C."/>
            <person name="Ochaya S."/>
            <person name="Butler C.E."/>
            <person name="Messenger L.A."/>
            <person name="Lewis M.D."/>
            <person name="Llewellyn M.S."/>
            <person name="Marinkelle C.J."/>
            <person name="Tyler K.M."/>
            <person name="Miles M.A."/>
            <person name="Andersson B."/>
        </authorList>
    </citation>
    <scope>NUCLEOTIDE SEQUENCE [LARGE SCALE GENOMIC DNA]</scope>
    <source>
        <strain evidence="3 4">B7</strain>
    </source>
</reference>
<dbReference type="Proteomes" id="UP000007350">
    <property type="component" value="Unassembled WGS sequence"/>
</dbReference>
<dbReference type="OrthoDB" id="273723at2759"/>
<keyword evidence="1" id="KW-0175">Coiled coil</keyword>
<organism evidence="3 4">
    <name type="scientific">Trypanosoma cruzi marinkellei</name>
    <dbReference type="NCBI Taxonomy" id="85056"/>
    <lineage>
        <taxon>Eukaryota</taxon>
        <taxon>Discoba</taxon>
        <taxon>Euglenozoa</taxon>
        <taxon>Kinetoplastea</taxon>
        <taxon>Metakinetoplastina</taxon>
        <taxon>Trypanosomatida</taxon>
        <taxon>Trypanosomatidae</taxon>
        <taxon>Trypanosoma</taxon>
        <taxon>Schizotrypanum</taxon>
    </lineage>
</organism>
<evidence type="ECO:0000313" key="4">
    <source>
        <dbReference type="Proteomes" id="UP000007350"/>
    </source>
</evidence>
<proteinExistence type="predicted"/>
<evidence type="ECO:0000313" key="3">
    <source>
        <dbReference type="EMBL" id="EKF30024.1"/>
    </source>
</evidence>
<gene>
    <name evidence="3" type="ORF">MOQ_006168</name>
</gene>
<evidence type="ECO:0000256" key="1">
    <source>
        <dbReference type="SAM" id="Coils"/>
    </source>
</evidence>
<keyword evidence="4" id="KW-1185">Reference proteome</keyword>
<feature type="region of interest" description="Disordered" evidence="2">
    <location>
        <begin position="139"/>
        <end position="296"/>
    </location>
</feature>
<feature type="compositionally biased region" description="Polar residues" evidence="2">
    <location>
        <begin position="176"/>
        <end position="192"/>
    </location>
</feature>
<comment type="caution">
    <text evidence="3">The sequence shown here is derived from an EMBL/GenBank/DDBJ whole genome shotgun (WGS) entry which is preliminary data.</text>
</comment>
<feature type="compositionally biased region" description="Basic residues" evidence="2">
    <location>
        <begin position="260"/>
        <end position="272"/>
    </location>
</feature>
<dbReference type="EMBL" id="AHKC01012491">
    <property type="protein sequence ID" value="EKF30024.1"/>
    <property type="molecule type" value="Genomic_DNA"/>
</dbReference>
<dbReference type="AlphaFoldDB" id="K2MWD9"/>
<feature type="compositionally biased region" description="Low complexity" evidence="2">
    <location>
        <begin position="231"/>
        <end position="252"/>
    </location>
</feature>
<protein>
    <submittedName>
        <fullName evidence="3">Myosin heavy chain, putative</fullName>
    </submittedName>
</protein>
<accession>K2MWD9</accession>
<feature type="coiled-coil region" evidence="1">
    <location>
        <begin position="84"/>
        <end position="138"/>
    </location>
</feature>
<evidence type="ECO:0000256" key="2">
    <source>
        <dbReference type="SAM" id="MobiDB-lite"/>
    </source>
</evidence>